<dbReference type="GO" id="GO:0005789">
    <property type="term" value="C:endoplasmic reticulum membrane"/>
    <property type="evidence" value="ECO:0007669"/>
    <property type="project" value="UniProtKB-SubCell"/>
</dbReference>
<evidence type="ECO:0000313" key="13">
    <source>
        <dbReference type="Proteomes" id="UP001465755"/>
    </source>
</evidence>
<feature type="transmembrane region" description="Helical" evidence="11">
    <location>
        <begin position="37"/>
        <end position="59"/>
    </location>
</feature>
<dbReference type="GO" id="GO:0004144">
    <property type="term" value="F:diacylglycerol O-acyltransferase activity"/>
    <property type="evidence" value="ECO:0007669"/>
    <property type="project" value="UniProtKB-ARBA"/>
</dbReference>
<name>A0AAW1Q017_9CHLO</name>
<feature type="transmembrane region" description="Helical" evidence="11">
    <location>
        <begin position="161"/>
        <end position="184"/>
    </location>
</feature>
<dbReference type="GO" id="GO:0006629">
    <property type="term" value="P:lipid metabolic process"/>
    <property type="evidence" value="ECO:0007669"/>
    <property type="project" value="UniProtKB-KW"/>
</dbReference>
<dbReference type="AlphaFoldDB" id="A0AAW1Q017"/>
<evidence type="ECO:0000256" key="3">
    <source>
        <dbReference type="ARBA" id="ARBA00022516"/>
    </source>
</evidence>
<evidence type="ECO:0000256" key="4">
    <source>
        <dbReference type="ARBA" id="ARBA00022679"/>
    </source>
</evidence>
<keyword evidence="13" id="KW-1185">Reference proteome</keyword>
<evidence type="ECO:0000313" key="12">
    <source>
        <dbReference type="EMBL" id="KAK9814027.1"/>
    </source>
</evidence>
<evidence type="ECO:0000256" key="1">
    <source>
        <dbReference type="ARBA" id="ARBA00004477"/>
    </source>
</evidence>
<sequence>MGSLGHCCVGGLPRLGAKTGSEPGSPDFKASRLPPPLAAFAVLAMGILWSIMGGAVLLATDSMQDASSKHTHFALSAVCLLVGAFTTHGLAGRMRHAPLMQDLAEEASHSAHSWRFWQPFKGGKAFVATQALGWALFATALCSLAWLFTQVASGIAYYVQYWVVMTSSIMLAGQVVLGISIFCYKRKELKQGVQTTIAMASWSSVMRTWNLWAPILMFYVPVHMFAAVFSISFLLLPLNYAAAFWVGSMTVYYLSTTVGEPEHTGRREWPRLQEWLLARLEPALAEWFGSVDVVYEGTDQLDMGHRYVFGYHPHGLFPIGAPYLKLLSKFKELFPNVDPVPLVATVCFYTPVVRDFCSWCGVRQVARKSFVKALRERGSVLLVPGGQAELVHTWRLFGRKELVVHCRHKGFIKVAAEEGAALVPIAVLGEVSTLRNLIDAPWLQHWSYKRLGFPVPYLLVGRWGFTPFPRPTCLRFIVGQPIPMPPEACVDGQVNHDIVDKLHKQYFDQVEALFRKHMPTFPGYENLQLVMIR</sequence>
<evidence type="ECO:0000256" key="2">
    <source>
        <dbReference type="ARBA" id="ARBA00005420"/>
    </source>
</evidence>
<reference evidence="12 13" key="1">
    <citation type="journal article" date="2024" name="Nat. Commun.">
        <title>Phylogenomics reveals the evolutionary origins of lichenization in chlorophyte algae.</title>
        <authorList>
            <person name="Puginier C."/>
            <person name="Libourel C."/>
            <person name="Otte J."/>
            <person name="Skaloud P."/>
            <person name="Haon M."/>
            <person name="Grisel S."/>
            <person name="Petersen M."/>
            <person name="Berrin J.G."/>
            <person name="Delaux P.M."/>
            <person name="Dal Grande F."/>
            <person name="Keller J."/>
        </authorList>
    </citation>
    <scope>NUCLEOTIDE SEQUENCE [LARGE SCALE GENOMIC DNA]</scope>
    <source>
        <strain evidence="12 13">SAG 2036</strain>
    </source>
</reference>
<dbReference type="CDD" id="cd07987">
    <property type="entry name" value="LPLAT_MGAT-like"/>
    <property type="match status" value="1"/>
</dbReference>
<keyword evidence="8" id="KW-0443">Lipid metabolism</keyword>
<comment type="similarity">
    <text evidence="2">Belongs to the diacylglycerol acyltransferase family.</text>
</comment>
<keyword evidence="6" id="KW-0256">Endoplasmic reticulum</keyword>
<keyword evidence="10" id="KW-0012">Acyltransferase</keyword>
<gene>
    <name evidence="12" type="ORF">WJX73_009556</name>
</gene>
<evidence type="ECO:0000256" key="8">
    <source>
        <dbReference type="ARBA" id="ARBA00023098"/>
    </source>
</evidence>
<comment type="caution">
    <text evidence="12">The sequence shown here is derived from an EMBL/GenBank/DDBJ whole genome shotgun (WGS) entry which is preliminary data.</text>
</comment>
<keyword evidence="9 11" id="KW-0472">Membrane</keyword>
<dbReference type="PANTHER" id="PTHR12317:SF34">
    <property type="entry name" value="ACYLTRANSFERASE"/>
    <property type="match status" value="1"/>
</dbReference>
<protein>
    <recommendedName>
        <fullName evidence="14">Acyltransferase</fullName>
    </recommendedName>
</protein>
<comment type="subcellular location">
    <subcellularLocation>
        <location evidence="1">Endoplasmic reticulum membrane</location>
        <topology evidence="1">Multi-pass membrane protein</topology>
    </subcellularLocation>
</comment>
<keyword evidence="7 11" id="KW-1133">Transmembrane helix</keyword>
<feature type="transmembrane region" description="Helical" evidence="11">
    <location>
        <begin position="125"/>
        <end position="149"/>
    </location>
</feature>
<feature type="transmembrane region" description="Helical" evidence="11">
    <location>
        <begin position="211"/>
        <end position="236"/>
    </location>
</feature>
<keyword evidence="5 11" id="KW-0812">Transmembrane</keyword>
<proteinExistence type="inferred from homology"/>
<organism evidence="12 13">
    <name type="scientific">Symbiochloris irregularis</name>
    <dbReference type="NCBI Taxonomy" id="706552"/>
    <lineage>
        <taxon>Eukaryota</taxon>
        <taxon>Viridiplantae</taxon>
        <taxon>Chlorophyta</taxon>
        <taxon>core chlorophytes</taxon>
        <taxon>Trebouxiophyceae</taxon>
        <taxon>Trebouxiales</taxon>
        <taxon>Trebouxiaceae</taxon>
        <taxon>Symbiochloris</taxon>
    </lineage>
</organism>
<evidence type="ECO:0000256" key="9">
    <source>
        <dbReference type="ARBA" id="ARBA00023136"/>
    </source>
</evidence>
<evidence type="ECO:0000256" key="7">
    <source>
        <dbReference type="ARBA" id="ARBA00022989"/>
    </source>
</evidence>
<evidence type="ECO:0000256" key="5">
    <source>
        <dbReference type="ARBA" id="ARBA00022692"/>
    </source>
</evidence>
<evidence type="ECO:0000256" key="10">
    <source>
        <dbReference type="ARBA" id="ARBA00023315"/>
    </source>
</evidence>
<keyword evidence="3" id="KW-0444">Lipid biosynthesis</keyword>
<dbReference type="PANTHER" id="PTHR12317">
    <property type="entry name" value="DIACYLGLYCEROL O-ACYLTRANSFERASE"/>
    <property type="match status" value="1"/>
</dbReference>
<dbReference type="InterPro" id="IPR007130">
    <property type="entry name" value="DAGAT"/>
</dbReference>
<evidence type="ECO:0000256" key="11">
    <source>
        <dbReference type="SAM" id="Phobius"/>
    </source>
</evidence>
<feature type="transmembrane region" description="Helical" evidence="11">
    <location>
        <begin position="71"/>
        <end position="91"/>
    </location>
</feature>
<dbReference type="EMBL" id="JALJOQ010000002">
    <property type="protein sequence ID" value="KAK9814027.1"/>
    <property type="molecule type" value="Genomic_DNA"/>
</dbReference>
<dbReference type="Pfam" id="PF03982">
    <property type="entry name" value="DAGAT"/>
    <property type="match status" value="1"/>
</dbReference>
<evidence type="ECO:0000256" key="6">
    <source>
        <dbReference type="ARBA" id="ARBA00022824"/>
    </source>
</evidence>
<evidence type="ECO:0008006" key="14">
    <source>
        <dbReference type="Google" id="ProtNLM"/>
    </source>
</evidence>
<keyword evidence="4" id="KW-0808">Transferase</keyword>
<dbReference type="Proteomes" id="UP001465755">
    <property type="component" value="Unassembled WGS sequence"/>
</dbReference>
<accession>A0AAW1Q017</accession>